<dbReference type="InterPro" id="IPR015915">
    <property type="entry name" value="Kelch-typ_b-propeller"/>
</dbReference>
<gene>
    <name evidence="3" type="ORF">EW146_g5776</name>
</gene>
<dbReference type="Pfam" id="PF01344">
    <property type="entry name" value="Kelch_1"/>
    <property type="match status" value="1"/>
</dbReference>
<dbReference type="SUPFAM" id="SSF117281">
    <property type="entry name" value="Kelch motif"/>
    <property type="match status" value="1"/>
</dbReference>
<proteinExistence type="predicted"/>
<dbReference type="OrthoDB" id="10250130at2759"/>
<organism evidence="3 4">
    <name type="scientific">Bondarzewia mesenterica</name>
    <dbReference type="NCBI Taxonomy" id="1095465"/>
    <lineage>
        <taxon>Eukaryota</taxon>
        <taxon>Fungi</taxon>
        <taxon>Dikarya</taxon>
        <taxon>Basidiomycota</taxon>
        <taxon>Agaricomycotina</taxon>
        <taxon>Agaricomycetes</taxon>
        <taxon>Russulales</taxon>
        <taxon>Bondarzewiaceae</taxon>
        <taxon>Bondarzewia</taxon>
    </lineage>
</organism>
<comment type="caution">
    <text evidence="3">The sequence shown here is derived from an EMBL/GenBank/DDBJ whole genome shotgun (WGS) entry which is preliminary data.</text>
</comment>
<accession>A0A4S4LQF7</accession>
<evidence type="ECO:0000313" key="4">
    <source>
        <dbReference type="Proteomes" id="UP000310158"/>
    </source>
</evidence>
<keyword evidence="1" id="KW-0677">Repeat</keyword>
<dbReference type="AlphaFoldDB" id="A0A4S4LQF7"/>
<keyword evidence="4" id="KW-1185">Reference proteome</keyword>
<evidence type="ECO:0000256" key="1">
    <source>
        <dbReference type="ARBA" id="ARBA00022737"/>
    </source>
</evidence>
<dbReference type="GO" id="GO:0019760">
    <property type="term" value="P:glucosinolate metabolic process"/>
    <property type="evidence" value="ECO:0007669"/>
    <property type="project" value="UniProtKB-ARBA"/>
</dbReference>
<evidence type="ECO:0000256" key="2">
    <source>
        <dbReference type="ARBA" id="ARBA00023004"/>
    </source>
</evidence>
<evidence type="ECO:0008006" key="5">
    <source>
        <dbReference type="Google" id="ProtNLM"/>
    </source>
</evidence>
<protein>
    <recommendedName>
        <fullName evidence="5">Galactose oxidase</fullName>
    </recommendedName>
</protein>
<dbReference type="EMBL" id="SGPL01000266">
    <property type="protein sequence ID" value="THH14576.1"/>
    <property type="molecule type" value="Genomic_DNA"/>
</dbReference>
<dbReference type="PANTHER" id="PTHR47435">
    <property type="entry name" value="KELCH REPEAT PROTEIN (AFU_ORTHOLOGUE AFUA_5G12780)"/>
    <property type="match status" value="1"/>
</dbReference>
<dbReference type="Proteomes" id="UP000310158">
    <property type="component" value="Unassembled WGS sequence"/>
</dbReference>
<dbReference type="InterPro" id="IPR006652">
    <property type="entry name" value="Kelch_1"/>
</dbReference>
<sequence length="357" mass="37572">MHVVTLPSSGIDVADYFVVPPQPEADGAEVPAPRVGHTASVIHDKIFIFGGRGGKEMTPLPENGRVWVFSTKTSKWSHLDPATDSAYPEPRSYHASASTAHAIPPYDKTSPSYAGDHESGTLFIHAGCPSSGRLADTWAFDIASRTWSTLPSAPSPPRGGTALEFAQNRLWRFGGFDGKSELGGAIEYLDLASASSNQEGGAGARWQSVGYGTADGEGPGARSVAGLHLVSAGQGRSFLLSFLGERDPSSKGHDGAGKFWGDVWAYQLKAEGLTGATIVDAAKTMFGRGTGEGKWSRVEVSEVSDILQGEGQQTGPGERGWFASATMADFAPASVLIWGGLNGRNEREGDGFVLSVE</sequence>
<evidence type="ECO:0000313" key="3">
    <source>
        <dbReference type="EMBL" id="THH14576.1"/>
    </source>
</evidence>
<dbReference type="PANTHER" id="PTHR47435:SF4">
    <property type="entry name" value="KELCH REPEAT PROTEIN (AFU_ORTHOLOGUE AFUA_5G12780)"/>
    <property type="match status" value="1"/>
</dbReference>
<dbReference type="Gene3D" id="2.120.10.80">
    <property type="entry name" value="Kelch-type beta propeller"/>
    <property type="match status" value="2"/>
</dbReference>
<reference evidence="3 4" key="1">
    <citation type="submission" date="2019-02" db="EMBL/GenBank/DDBJ databases">
        <title>Genome sequencing of the rare red list fungi Bondarzewia mesenterica.</title>
        <authorList>
            <person name="Buettner E."/>
            <person name="Kellner H."/>
        </authorList>
    </citation>
    <scope>NUCLEOTIDE SEQUENCE [LARGE SCALE GENOMIC DNA]</scope>
    <source>
        <strain evidence="3 4">DSM 108281</strain>
    </source>
</reference>
<name>A0A4S4LQF7_9AGAM</name>
<keyword evidence="2" id="KW-0408">Iron</keyword>